<dbReference type="SMART" id="SM00367">
    <property type="entry name" value="LRR_CC"/>
    <property type="match status" value="3"/>
</dbReference>
<evidence type="ECO:0000313" key="3">
    <source>
        <dbReference type="EMBL" id="KAG0258547.1"/>
    </source>
</evidence>
<dbReference type="OrthoDB" id="550575at2759"/>
<feature type="compositionally biased region" description="Low complexity" evidence="1">
    <location>
        <begin position="44"/>
        <end position="65"/>
    </location>
</feature>
<feature type="region of interest" description="Disordered" evidence="1">
    <location>
        <begin position="91"/>
        <end position="110"/>
    </location>
</feature>
<dbReference type="AlphaFoldDB" id="A0A9P6Q3I0"/>
<feature type="domain" description="F-box" evidence="2">
    <location>
        <begin position="360"/>
        <end position="409"/>
    </location>
</feature>
<dbReference type="Pfam" id="PF12937">
    <property type="entry name" value="F-box-like"/>
    <property type="match status" value="1"/>
</dbReference>
<feature type="region of interest" description="Disordered" evidence="1">
    <location>
        <begin position="178"/>
        <end position="199"/>
    </location>
</feature>
<feature type="region of interest" description="Disordered" evidence="1">
    <location>
        <begin position="21"/>
        <end position="81"/>
    </location>
</feature>
<dbReference type="InterPro" id="IPR006553">
    <property type="entry name" value="Leu-rich_rpt_Cys-con_subtyp"/>
</dbReference>
<dbReference type="PANTHER" id="PTHR13382">
    <property type="entry name" value="MITOCHONDRIAL ATP SYNTHASE COUPLING FACTOR B"/>
    <property type="match status" value="1"/>
</dbReference>
<feature type="non-terminal residue" evidence="3">
    <location>
        <position position="594"/>
    </location>
</feature>
<dbReference type="EMBL" id="JAAAJA010000215">
    <property type="protein sequence ID" value="KAG0258547.1"/>
    <property type="molecule type" value="Genomic_DNA"/>
</dbReference>
<dbReference type="InterPro" id="IPR032675">
    <property type="entry name" value="LRR_dom_sf"/>
</dbReference>
<dbReference type="PANTHER" id="PTHR13382:SF67">
    <property type="entry name" value="SCF E3 UBIQUITIN LIGASE COMPLEX F-BOX PROTEIN POF2"/>
    <property type="match status" value="1"/>
</dbReference>
<protein>
    <recommendedName>
        <fullName evidence="2">F-box domain-containing protein</fullName>
    </recommendedName>
</protein>
<evidence type="ECO:0000256" key="1">
    <source>
        <dbReference type="SAM" id="MobiDB-lite"/>
    </source>
</evidence>
<evidence type="ECO:0000259" key="2">
    <source>
        <dbReference type="Pfam" id="PF12937"/>
    </source>
</evidence>
<feature type="compositionally biased region" description="Low complexity" evidence="1">
    <location>
        <begin position="91"/>
        <end position="106"/>
    </location>
</feature>
<dbReference type="InterPro" id="IPR036047">
    <property type="entry name" value="F-box-like_dom_sf"/>
</dbReference>
<dbReference type="Gene3D" id="3.80.10.10">
    <property type="entry name" value="Ribonuclease Inhibitor"/>
    <property type="match status" value="1"/>
</dbReference>
<evidence type="ECO:0000313" key="4">
    <source>
        <dbReference type="Proteomes" id="UP000726737"/>
    </source>
</evidence>
<feature type="compositionally biased region" description="Low complexity" evidence="1">
    <location>
        <begin position="178"/>
        <end position="198"/>
    </location>
</feature>
<dbReference type="Gene3D" id="1.20.1280.50">
    <property type="match status" value="1"/>
</dbReference>
<keyword evidence="4" id="KW-1185">Reference proteome</keyword>
<proteinExistence type="predicted"/>
<sequence>MGNNSNSISTNNNSIRTSVAIVPGELPPPGMQSNSVFRRKKRSSSIVTTSSVASSSGMSMSSNSGRHTKSIRPGCTSNISGTNARSYYTTGNSSAQSGYSSNASGATNSRTSITSSIAGESTYHDHGSNSNHGNKARTITNNQQYRQHFTGHGSSTPVINSTQQEAMKRRLSLFKSVAAGGTRAGSSSRRGSAFSAKSQETAVNLTGINRPDGFVEEEGYNEHEYDGEDDDMHLDEDDDHDDHFDYDYNDNDFYEHDGGDEQEDEELDQEQGYSGAYNAMLTRDVELELYRSGQMHQCLNSRRIRQLRRRQRLLSNNSNSNDNNSSNENSMFYRIRSGGCAIIPPSLPEYEKRPSPIQLPEILHLVFQFLVDFTPADDYSQREIYNCMLVSKQWYLVAQKTLWREIRFRNPIKLGLFVDLLKRTDTVECLGIEKNHHSQQGQHQVLTSKFQVGNSRHQHHQQRIAVGRNEVIPDEQDEGTIMSPGTMQKRLRERANAVKRIVLHKLKLIEDKDILPLTSWFHNLQIIEFYICEKLTDKIVVSVAENCPQLQQLLVPGCSKVTDVGISQIALRCPRMKHLDLRACSNVSDESLTL</sequence>
<feature type="compositionally biased region" description="Acidic residues" evidence="1">
    <location>
        <begin position="222"/>
        <end position="240"/>
    </location>
</feature>
<dbReference type="InterPro" id="IPR001810">
    <property type="entry name" value="F-box_dom"/>
</dbReference>
<name>A0A9P6Q3I0_9FUNG</name>
<dbReference type="GO" id="GO:0005737">
    <property type="term" value="C:cytoplasm"/>
    <property type="evidence" value="ECO:0007669"/>
    <property type="project" value="TreeGrafter"/>
</dbReference>
<feature type="region of interest" description="Disordered" evidence="1">
    <location>
        <begin position="222"/>
        <end position="270"/>
    </location>
</feature>
<dbReference type="SUPFAM" id="SSF52047">
    <property type="entry name" value="RNI-like"/>
    <property type="match status" value="1"/>
</dbReference>
<dbReference type="InterPro" id="IPR050648">
    <property type="entry name" value="F-box_LRR-repeat"/>
</dbReference>
<dbReference type="Proteomes" id="UP000726737">
    <property type="component" value="Unassembled WGS sequence"/>
</dbReference>
<reference evidence="3" key="1">
    <citation type="journal article" date="2020" name="Fungal Divers.">
        <title>Resolving the Mortierellaceae phylogeny through synthesis of multi-gene phylogenetics and phylogenomics.</title>
        <authorList>
            <person name="Vandepol N."/>
            <person name="Liber J."/>
            <person name="Desiro A."/>
            <person name="Na H."/>
            <person name="Kennedy M."/>
            <person name="Barry K."/>
            <person name="Grigoriev I.V."/>
            <person name="Miller A.N."/>
            <person name="O'Donnell K."/>
            <person name="Stajich J.E."/>
            <person name="Bonito G."/>
        </authorList>
    </citation>
    <scope>NUCLEOTIDE SEQUENCE</scope>
    <source>
        <strain evidence="3">KOD948</strain>
    </source>
</reference>
<comment type="caution">
    <text evidence="3">The sequence shown here is derived from an EMBL/GenBank/DDBJ whole genome shotgun (WGS) entry which is preliminary data.</text>
</comment>
<accession>A0A9P6Q3I0</accession>
<feature type="compositionally biased region" description="Acidic residues" evidence="1">
    <location>
        <begin position="260"/>
        <end position="269"/>
    </location>
</feature>
<dbReference type="SUPFAM" id="SSF81383">
    <property type="entry name" value="F-box domain"/>
    <property type="match status" value="1"/>
</dbReference>
<gene>
    <name evidence="3" type="ORF">BG011_003214</name>
</gene>
<organism evidence="3 4">
    <name type="scientific">Mortierella polycephala</name>
    <dbReference type="NCBI Taxonomy" id="41804"/>
    <lineage>
        <taxon>Eukaryota</taxon>
        <taxon>Fungi</taxon>
        <taxon>Fungi incertae sedis</taxon>
        <taxon>Mucoromycota</taxon>
        <taxon>Mortierellomycotina</taxon>
        <taxon>Mortierellomycetes</taxon>
        <taxon>Mortierellales</taxon>
        <taxon>Mortierellaceae</taxon>
        <taxon>Mortierella</taxon>
    </lineage>
</organism>